<feature type="compositionally biased region" description="Low complexity" evidence="1">
    <location>
        <begin position="827"/>
        <end position="842"/>
    </location>
</feature>
<feature type="compositionally biased region" description="Low complexity" evidence="1">
    <location>
        <begin position="195"/>
        <end position="211"/>
    </location>
</feature>
<feature type="compositionally biased region" description="Low complexity" evidence="1">
    <location>
        <begin position="144"/>
        <end position="159"/>
    </location>
</feature>
<feature type="region of interest" description="Disordered" evidence="1">
    <location>
        <begin position="778"/>
        <end position="852"/>
    </location>
</feature>
<feature type="region of interest" description="Disordered" evidence="1">
    <location>
        <begin position="119"/>
        <end position="165"/>
    </location>
</feature>
<feature type="region of interest" description="Disordered" evidence="1">
    <location>
        <begin position="738"/>
        <end position="757"/>
    </location>
</feature>
<feature type="compositionally biased region" description="Pro residues" evidence="1">
    <location>
        <begin position="843"/>
        <end position="852"/>
    </location>
</feature>
<name>A0A336MBW5_CULSO</name>
<organism evidence="3">
    <name type="scientific">Culicoides sonorensis</name>
    <name type="common">Biting midge</name>
    <dbReference type="NCBI Taxonomy" id="179676"/>
    <lineage>
        <taxon>Eukaryota</taxon>
        <taxon>Metazoa</taxon>
        <taxon>Ecdysozoa</taxon>
        <taxon>Arthropoda</taxon>
        <taxon>Hexapoda</taxon>
        <taxon>Insecta</taxon>
        <taxon>Pterygota</taxon>
        <taxon>Neoptera</taxon>
        <taxon>Endopterygota</taxon>
        <taxon>Diptera</taxon>
        <taxon>Nematocera</taxon>
        <taxon>Chironomoidea</taxon>
        <taxon>Ceratopogonidae</taxon>
        <taxon>Ceratopogoninae</taxon>
        <taxon>Culicoides</taxon>
        <taxon>Monoculicoides</taxon>
    </lineage>
</organism>
<dbReference type="EMBL" id="UFQT01000627">
    <property type="protein sequence ID" value="SSX25877.1"/>
    <property type="molecule type" value="Genomic_DNA"/>
</dbReference>
<feature type="region of interest" description="Disordered" evidence="1">
    <location>
        <begin position="185"/>
        <end position="211"/>
    </location>
</feature>
<dbReference type="VEuPathDB" id="VectorBase:CSON012829"/>
<protein>
    <submittedName>
        <fullName evidence="3">CSON012829 protein</fullName>
    </submittedName>
</protein>
<dbReference type="AlphaFoldDB" id="A0A336MBW5"/>
<feature type="compositionally biased region" description="Low complexity" evidence="1">
    <location>
        <begin position="779"/>
        <end position="820"/>
    </location>
</feature>
<accession>A0A336MBW5</accession>
<evidence type="ECO:0000256" key="1">
    <source>
        <dbReference type="SAM" id="MobiDB-lite"/>
    </source>
</evidence>
<evidence type="ECO:0000256" key="2">
    <source>
        <dbReference type="SAM" id="Phobius"/>
    </source>
</evidence>
<reference evidence="3" key="1">
    <citation type="submission" date="2018-07" db="EMBL/GenBank/DDBJ databases">
        <authorList>
            <person name="Quirk P.G."/>
            <person name="Krulwich T.A."/>
        </authorList>
    </citation>
    <scope>NUCLEOTIDE SEQUENCE</scope>
</reference>
<feature type="transmembrane region" description="Helical" evidence="2">
    <location>
        <begin position="20"/>
        <end position="37"/>
    </location>
</feature>
<keyword evidence="2" id="KW-0812">Transmembrane</keyword>
<proteinExistence type="predicted"/>
<sequence>MTLPSTTSTSFVVKMRQRSLYFKLVLFFNLLLIHSTITAPTTTGVSVDDDDETTSTTNILPSSTASYAINNVESVVTTAKISHDLDDTSNNKKIYDKTGTLSNNIKKIIDDTDIKSNEVVRKNDDDEEQKERKDQTHYNNNYAKNGVSSNKNNGSDSSSIENEKFDEVSPILSEIITTTAILGDEKSTSGVSQASTKSTSESSSTPIPTSIENVSERPTILSPGLHVPIPLNRSENIPLIIFETQNKSDPDTYIDVVSDKDTTLEITLTSDEASDSTKKEQNDFESQLISNLYTTKGPQPISALLDINNNNKEDEIKIKTTDKDSDTVFLISNTEVKMMESNPTPFPPINNNDAPNFNPISSIEDVVIDFAYNNVSSLTAFNGNNNLEPDIVLSSLNSYDNEYTRESMPLIRAPDSSYQESLSINFQENPIYVSRLTKESLNIHINTPTNISLPSNLTREGNEDLQLRNLSTPIEQYGGNTTIFLDADANSIFSGLDDFQTVVVACLLTLIPLILLAVLAVAIRCIWQKYHRDYDTGSVLLGEYNSECHQNAKPNESITVDIQKHQNNAVQVKDDTTNVANNSSNKPNSIVATSNTQQTIVGTDDNSNKCPNNCQSRNGSIIKMTMQNNHLIVETEERNDISRDARETKLTYTSPDKDGIFIVAATRGADQLESMKTNNILKAKQDEKCELHDRAVNDEEKRCVQEQSKEKVQIHSHPDLIQPIEKPEPIPISKAAQTGLTQSDSSLDSSNDSNQNYSYGTQVIYKKPNDLGKYRHRSSLTQSTTSTSFSSNSQLNGNLNNYSNSNNNNEKYLNNGNNSGKVASDENNSSPLKNNSNLSTSSPVPPLPDVVV</sequence>
<feature type="transmembrane region" description="Helical" evidence="2">
    <location>
        <begin position="502"/>
        <end position="523"/>
    </location>
</feature>
<keyword evidence="2" id="KW-0472">Membrane</keyword>
<gene>
    <name evidence="3" type="primary">CSON012829</name>
</gene>
<feature type="region of interest" description="Disordered" evidence="1">
    <location>
        <begin position="700"/>
        <end position="726"/>
    </location>
</feature>
<feature type="compositionally biased region" description="Basic and acidic residues" evidence="1">
    <location>
        <begin position="700"/>
        <end position="718"/>
    </location>
</feature>
<evidence type="ECO:0000313" key="3">
    <source>
        <dbReference type="EMBL" id="SSX25877.1"/>
    </source>
</evidence>
<feature type="compositionally biased region" description="Basic and acidic residues" evidence="1">
    <location>
        <begin position="119"/>
        <end position="136"/>
    </location>
</feature>
<keyword evidence="2" id="KW-1133">Transmembrane helix</keyword>